<dbReference type="PANTHER" id="PTHR16062:SF21">
    <property type="entry name" value="CHROMATIN STRUCTURE-REMODELING COMPLEX SUBUNIT RSC1-RELATED"/>
    <property type="match status" value="1"/>
</dbReference>
<dbReference type="InterPro" id="IPR018359">
    <property type="entry name" value="Bromodomain_CS"/>
</dbReference>
<dbReference type="Proteomes" id="UP001056384">
    <property type="component" value="Chromosome 12"/>
</dbReference>
<dbReference type="CDD" id="cd04717">
    <property type="entry name" value="BAH_polybromo"/>
    <property type="match status" value="1"/>
</dbReference>
<dbReference type="OrthoDB" id="1742084at2759"/>
<dbReference type="Pfam" id="PF00439">
    <property type="entry name" value="Bromodomain"/>
    <property type="match status" value="2"/>
</dbReference>
<feature type="domain" description="Bromo" evidence="10">
    <location>
        <begin position="261"/>
        <end position="331"/>
    </location>
</feature>
<evidence type="ECO:0000256" key="6">
    <source>
        <dbReference type="ARBA" id="ARBA00023163"/>
    </source>
</evidence>
<feature type="compositionally biased region" description="Polar residues" evidence="9">
    <location>
        <begin position="593"/>
        <end position="627"/>
    </location>
</feature>
<feature type="compositionally biased region" description="Low complexity" evidence="9">
    <location>
        <begin position="662"/>
        <end position="674"/>
    </location>
</feature>
<evidence type="ECO:0000256" key="2">
    <source>
        <dbReference type="ARBA" id="ARBA00022737"/>
    </source>
</evidence>
<feature type="region of interest" description="Disordered" evidence="9">
    <location>
        <begin position="172"/>
        <end position="240"/>
    </location>
</feature>
<gene>
    <name evidence="12" type="ORF">Slin15195_G125770</name>
</gene>
<dbReference type="GO" id="GO:0006368">
    <property type="term" value="P:transcription elongation by RNA polymerase II"/>
    <property type="evidence" value="ECO:0007669"/>
    <property type="project" value="TreeGrafter"/>
</dbReference>
<evidence type="ECO:0000313" key="12">
    <source>
        <dbReference type="EMBL" id="USW59258.1"/>
    </source>
</evidence>
<proteinExistence type="predicted"/>
<dbReference type="Gene3D" id="1.20.920.10">
    <property type="entry name" value="Bromodomain-like"/>
    <property type="match status" value="2"/>
</dbReference>
<dbReference type="GO" id="GO:0016586">
    <property type="term" value="C:RSC-type complex"/>
    <property type="evidence" value="ECO:0007669"/>
    <property type="project" value="InterPro"/>
</dbReference>
<dbReference type="GO" id="GO:0006338">
    <property type="term" value="P:chromatin remodeling"/>
    <property type="evidence" value="ECO:0007669"/>
    <property type="project" value="InterPro"/>
</dbReference>
<feature type="domain" description="Bromo" evidence="10">
    <location>
        <begin position="54"/>
        <end position="124"/>
    </location>
</feature>
<feature type="region of interest" description="Disordered" evidence="9">
    <location>
        <begin position="1"/>
        <end position="31"/>
    </location>
</feature>
<feature type="compositionally biased region" description="Pro residues" evidence="9">
    <location>
        <begin position="569"/>
        <end position="592"/>
    </location>
</feature>
<dbReference type="InterPro" id="IPR043151">
    <property type="entry name" value="BAH_sf"/>
</dbReference>
<evidence type="ECO:0000256" key="9">
    <source>
        <dbReference type="SAM" id="MobiDB-lite"/>
    </source>
</evidence>
<evidence type="ECO:0000256" key="5">
    <source>
        <dbReference type="ARBA" id="ARBA00023117"/>
    </source>
</evidence>
<dbReference type="FunFam" id="1.20.920.10:FF:000048">
    <property type="entry name" value="RSC complex subunit (RSC1), putative"/>
    <property type="match status" value="1"/>
</dbReference>
<dbReference type="GO" id="GO:0003682">
    <property type="term" value="F:chromatin binding"/>
    <property type="evidence" value="ECO:0007669"/>
    <property type="project" value="InterPro"/>
</dbReference>
<dbReference type="EMBL" id="CP099429">
    <property type="protein sequence ID" value="USW59258.1"/>
    <property type="molecule type" value="Genomic_DNA"/>
</dbReference>
<name>A0A9Q9B5C5_9PEZI</name>
<evidence type="ECO:0000259" key="11">
    <source>
        <dbReference type="PROSITE" id="PS51038"/>
    </source>
</evidence>
<dbReference type="PROSITE" id="PS50014">
    <property type="entry name" value="BROMODOMAIN_2"/>
    <property type="match status" value="2"/>
</dbReference>
<feature type="compositionally biased region" description="Acidic residues" evidence="9">
    <location>
        <begin position="179"/>
        <end position="201"/>
    </location>
</feature>
<keyword evidence="3" id="KW-0156">Chromatin regulator</keyword>
<dbReference type="AlphaFoldDB" id="A0A9Q9B5C5"/>
<dbReference type="CDD" id="cd22265">
    <property type="entry name" value="UDM1_RNF168"/>
    <property type="match status" value="1"/>
</dbReference>
<keyword evidence="5 8" id="KW-0103">Bromodomain</keyword>
<keyword evidence="7" id="KW-0539">Nucleus</keyword>
<keyword evidence="13" id="KW-1185">Reference proteome</keyword>
<organism evidence="12 13">
    <name type="scientific">Septoria linicola</name>
    <dbReference type="NCBI Taxonomy" id="215465"/>
    <lineage>
        <taxon>Eukaryota</taxon>
        <taxon>Fungi</taxon>
        <taxon>Dikarya</taxon>
        <taxon>Ascomycota</taxon>
        <taxon>Pezizomycotina</taxon>
        <taxon>Dothideomycetes</taxon>
        <taxon>Dothideomycetidae</taxon>
        <taxon>Mycosphaerellales</taxon>
        <taxon>Mycosphaerellaceae</taxon>
        <taxon>Septoria</taxon>
    </lineage>
</organism>
<evidence type="ECO:0000256" key="1">
    <source>
        <dbReference type="ARBA" id="ARBA00004123"/>
    </source>
</evidence>
<feature type="compositionally biased region" description="Polar residues" evidence="9">
    <location>
        <begin position="646"/>
        <end position="655"/>
    </location>
</feature>
<evidence type="ECO:0000256" key="8">
    <source>
        <dbReference type="PROSITE-ProRule" id="PRU00035"/>
    </source>
</evidence>
<keyword evidence="6" id="KW-0804">Transcription</keyword>
<feature type="compositionally biased region" description="Low complexity" evidence="9">
    <location>
        <begin position="15"/>
        <end position="27"/>
    </location>
</feature>
<evidence type="ECO:0000256" key="7">
    <source>
        <dbReference type="ARBA" id="ARBA00023242"/>
    </source>
</evidence>
<dbReference type="PRINTS" id="PR01217">
    <property type="entry name" value="PRICHEXTENSN"/>
</dbReference>
<keyword evidence="4" id="KW-0805">Transcription regulation</keyword>
<dbReference type="InterPro" id="IPR037382">
    <property type="entry name" value="Rsc/polybromo"/>
</dbReference>
<evidence type="ECO:0000313" key="13">
    <source>
        <dbReference type="Proteomes" id="UP001056384"/>
    </source>
</evidence>
<feature type="domain" description="BAH" evidence="11">
    <location>
        <begin position="374"/>
        <end position="493"/>
    </location>
</feature>
<feature type="region of interest" description="Disordered" evidence="9">
    <location>
        <begin position="542"/>
        <end position="691"/>
    </location>
</feature>
<dbReference type="Pfam" id="PF01426">
    <property type="entry name" value="BAH"/>
    <property type="match status" value="1"/>
</dbReference>
<dbReference type="InterPro" id="IPR001025">
    <property type="entry name" value="BAH_dom"/>
</dbReference>
<keyword evidence="2" id="KW-0677">Repeat</keyword>
<dbReference type="PROSITE" id="PS51038">
    <property type="entry name" value="BAH"/>
    <property type="match status" value="1"/>
</dbReference>
<dbReference type="Gene3D" id="2.30.30.490">
    <property type="match status" value="1"/>
</dbReference>
<dbReference type="PANTHER" id="PTHR16062">
    <property type="entry name" value="SWI/SNF-RELATED"/>
    <property type="match status" value="1"/>
</dbReference>
<sequence>MASRRQSTKGRDRSPSSTPVPSTEPLSDGSQIPDAQWQAMSRVLNAIYDFRTGDGFDPTKLFHRLINKRVMPEYYDTIKEPMALSTVKRKIARKEYQTFGEFVRDFALIPYNAQVFNIPESGAFQDALVVKQEIERQLQLLVQQGVIASEAAVLPNLGEIPTFVETVAPAAEAAGPVDADPEAEESSDEDADEDEDEDEEEGGRRKKRKGPRASTSIAKREGAEDGEDGKRARGRPPKLLTPMEARIQTILKGIRKPKNTRGQLMIKSFDRLPDKAQLPDYYNEIKNPMAYDQLKRKVKRKKYKTLEEFMADVNLMFNNAKQYNTDDSQIYKEAVALQIEAGKLYDAEKAKPDDAFADDEGKVPLPNGVLHNGELYKVGDWVHIQNPNDLTKPIPAQVYRTYKNPKGENMVNVCWYYRPEQTVHRFDKHFFANEIVKTGRYRDHRLDEVEGKCFVMFYTRYFKGRPRNLAEGTEIYVCQSRYNETAHQFNTIKTWASCLPDEVRDKDYEMDLFDHPRKMKKYPSPIAFMLKDDQKETDDFPKVQWGAEGAPPKIGAVHRKPRGEKDSPPPEPTPPPPPKLPTPPPRQVPPTPQHNYQQPLAQQQLHRAPSNSTLPIQQYTPRPQSYQPAAPATAPRAPSATPVSYAPSTPLQAQTVPPRPMAQPTTYAPQATAPSNPAAYTPRPPTQDYRAPPQVEVYTLPDAANLSIPAEVREQYQRDEYGRVLFFTAPPVTVDQPESLARGHSIRYLAEKARRKEVVEKKRKERELQHEEEVRAAKKARVDSAQKLASEIEHMQRKALQVLDKQLATAVAREVDDKDLEALAQAQKAAEEQKAARDANEKMRTAMRSIKLGSNFFADDWDSRIVS</sequence>
<feature type="compositionally biased region" description="Low complexity" evidence="9">
    <location>
        <begin position="628"/>
        <end position="642"/>
    </location>
</feature>
<accession>A0A9Q9B5C5</accession>
<dbReference type="SUPFAM" id="SSF47370">
    <property type="entry name" value="Bromodomain"/>
    <property type="match status" value="2"/>
</dbReference>
<evidence type="ECO:0000256" key="4">
    <source>
        <dbReference type="ARBA" id="ARBA00023015"/>
    </source>
</evidence>
<protein>
    <submittedName>
        <fullName evidence="12">BAH domain, bromodomain, Bromodomain-like superfamily protein</fullName>
    </submittedName>
</protein>
<evidence type="ECO:0000256" key="3">
    <source>
        <dbReference type="ARBA" id="ARBA00022853"/>
    </source>
</evidence>
<dbReference type="InterPro" id="IPR001487">
    <property type="entry name" value="Bromodomain"/>
</dbReference>
<dbReference type="PRINTS" id="PR00503">
    <property type="entry name" value="BROMODOMAIN"/>
</dbReference>
<dbReference type="CDD" id="cd04369">
    <property type="entry name" value="Bromodomain"/>
    <property type="match status" value="1"/>
</dbReference>
<dbReference type="SMART" id="SM00297">
    <property type="entry name" value="BROMO"/>
    <property type="match status" value="2"/>
</dbReference>
<feature type="compositionally biased region" description="Basic and acidic residues" evidence="9">
    <location>
        <begin position="218"/>
        <end position="231"/>
    </location>
</feature>
<reference evidence="12" key="1">
    <citation type="submission" date="2022-06" db="EMBL/GenBank/DDBJ databases">
        <title>Complete genome sequences of two strains of the flax pathogen Septoria linicola.</title>
        <authorList>
            <person name="Lapalu N."/>
            <person name="Simon A."/>
            <person name="Demenou B."/>
            <person name="Paumier D."/>
            <person name="Guillot M.-P."/>
            <person name="Gout L."/>
            <person name="Valade R."/>
        </authorList>
    </citation>
    <scope>NUCLEOTIDE SEQUENCE</scope>
    <source>
        <strain evidence="12">SE15195</strain>
    </source>
</reference>
<comment type="subcellular location">
    <subcellularLocation>
        <location evidence="1">Nucleus</location>
    </subcellularLocation>
</comment>
<dbReference type="PROSITE" id="PS00633">
    <property type="entry name" value="BROMODOMAIN_1"/>
    <property type="match status" value="1"/>
</dbReference>
<dbReference type="SMART" id="SM00439">
    <property type="entry name" value="BAH"/>
    <property type="match status" value="1"/>
</dbReference>
<evidence type="ECO:0000259" key="10">
    <source>
        <dbReference type="PROSITE" id="PS50014"/>
    </source>
</evidence>
<dbReference type="InterPro" id="IPR036427">
    <property type="entry name" value="Bromodomain-like_sf"/>
</dbReference>